<organism evidence="1 2">
    <name type="scientific">Paraburkholderia sabiae</name>
    <dbReference type="NCBI Taxonomy" id="273251"/>
    <lineage>
        <taxon>Bacteria</taxon>
        <taxon>Pseudomonadati</taxon>
        <taxon>Pseudomonadota</taxon>
        <taxon>Betaproteobacteria</taxon>
        <taxon>Burkholderiales</taxon>
        <taxon>Burkholderiaceae</taxon>
        <taxon>Paraburkholderia</taxon>
    </lineage>
</organism>
<keyword evidence="2" id="KW-1185">Reference proteome</keyword>
<accession>A0ABU9Q7W8</accession>
<sequence>MDKARRPIQATGYLFDSQMSFIGMVDFRYFSERMPKAMDFEVEELGLPMSTSIQVRFQLGGGGAPTVPHPPFVSSVFIEVAGQS</sequence>
<comment type="caution">
    <text evidence="1">The sequence shown here is derived from an EMBL/GenBank/DDBJ whole genome shotgun (WGS) entry which is preliminary data.</text>
</comment>
<name>A0ABU9Q7W8_9BURK</name>
<protein>
    <submittedName>
        <fullName evidence="1">Uncharacterized protein</fullName>
    </submittedName>
</protein>
<evidence type="ECO:0000313" key="1">
    <source>
        <dbReference type="EMBL" id="MEM5285497.1"/>
    </source>
</evidence>
<dbReference type="Proteomes" id="UP001494588">
    <property type="component" value="Unassembled WGS sequence"/>
</dbReference>
<gene>
    <name evidence="1" type="ORF">V4C55_07250</name>
</gene>
<dbReference type="EMBL" id="JAZHGC010000005">
    <property type="protein sequence ID" value="MEM5285497.1"/>
    <property type="molecule type" value="Genomic_DNA"/>
</dbReference>
<proteinExistence type="predicted"/>
<reference evidence="1 2" key="1">
    <citation type="submission" date="2024-01" db="EMBL/GenBank/DDBJ databases">
        <title>The diversity of rhizobia nodulating Mimosa spp. in eleven states of Brazil covering several biomes is determined by host plant, location, and edaphic factors.</title>
        <authorList>
            <person name="Rouws L."/>
            <person name="Barauna A."/>
            <person name="Beukes C."/>
            <person name="De Faria S.M."/>
            <person name="Gross E."/>
            <person name="Dos Reis Junior F.B."/>
            <person name="Simon M."/>
            <person name="Maluk M."/>
            <person name="Odee D.W."/>
            <person name="Kenicer G."/>
            <person name="Young J.P.W."/>
            <person name="Reis V.M."/>
            <person name="Zilli J."/>
            <person name="James E.K."/>
        </authorList>
    </citation>
    <scope>NUCLEOTIDE SEQUENCE [LARGE SCALE GENOMIC DNA]</scope>
    <source>
        <strain evidence="1 2">JPY77</strain>
    </source>
</reference>
<evidence type="ECO:0000313" key="2">
    <source>
        <dbReference type="Proteomes" id="UP001494588"/>
    </source>
</evidence>
<dbReference type="RefSeq" id="WP_201649808.1">
    <property type="nucleotide sequence ID" value="NZ_CAJHCS010000006.1"/>
</dbReference>